<dbReference type="OrthoDB" id="3647650at2"/>
<dbReference type="GO" id="GO:0052689">
    <property type="term" value="F:carboxylic ester hydrolase activity"/>
    <property type="evidence" value="ECO:0007669"/>
    <property type="project" value="UniProtKB-ARBA"/>
</dbReference>
<dbReference type="InterPro" id="IPR029058">
    <property type="entry name" value="AB_hydrolase_fold"/>
</dbReference>
<dbReference type="Gene3D" id="3.40.50.1820">
    <property type="entry name" value="alpha/beta hydrolase"/>
    <property type="match status" value="1"/>
</dbReference>
<dbReference type="Pfam" id="PF00326">
    <property type="entry name" value="Peptidase_S9"/>
    <property type="match status" value="1"/>
</dbReference>
<feature type="domain" description="Peptidase S9 prolyl oligopeptidase catalytic" evidence="3">
    <location>
        <begin position="129"/>
        <end position="299"/>
    </location>
</feature>
<dbReference type="RefSeq" id="WP_153341419.1">
    <property type="nucleotide sequence ID" value="NZ_WIVE01000007.1"/>
</dbReference>
<feature type="region of interest" description="Disordered" evidence="2">
    <location>
        <begin position="309"/>
        <end position="350"/>
    </location>
</feature>
<sequence>MIVIQGLILLAIAVVGGYALHKALHRAFRAPRLGAGTDPGDLLVNGQGVRLPTAKGKSLFGWYAPPPAAPDRPSAPALVAIHGWGASADGLLPLAGVLQAAGYGVLLLDARCHGRSDDDSFASLPRFAEDLSAGLAWLRARPEIDPARLGVMGHSVGAGAALLTGSRHPDLAAVVSLAAFAHPEEVMRRTLEGWHVPYRPIGWVINRYVERIIGHRFADIAPVTTVARQQAPVLLLHGTADTVVPIAEMMRLRDAARAAGCVVTAEPLPGVTHEGLDTETGESRLDLAAGTILAFLERHVPVADLERAQADGWQGEELSDPSPERWTPPTSALGSGDVDDDDQDPTVLHG</sequence>
<dbReference type="AlphaFoldDB" id="A0A7X2D3J5"/>
<protein>
    <submittedName>
        <fullName evidence="4">Alpha/beta fold hydrolase</fullName>
    </submittedName>
</protein>
<comment type="caution">
    <text evidence="4">The sequence shown here is derived from an EMBL/GenBank/DDBJ whole genome shotgun (WGS) entry which is preliminary data.</text>
</comment>
<keyword evidence="5" id="KW-1185">Reference proteome</keyword>
<dbReference type="EMBL" id="WIVE01000007">
    <property type="protein sequence ID" value="MQX35677.1"/>
    <property type="molecule type" value="Genomic_DNA"/>
</dbReference>
<dbReference type="InterPro" id="IPR001375">
    <property type="entry name" value="Peptidase_S9_cat"/>
</dbReference>
<reference evidence="4 5" key="1">
    <citation type="submission" date="2019-10" db="EMBL/GenBank/DDBJ databases">
        <title>Draft whole-genome sequence of the purple nonsulfur photosynthetic bacterium Roseospira navarrensis DSM 15114.</title>
        <authorList>
            <person name="Kyndt J.A."/>
            <person name="Meyer T.E."/>
        </authorList>
    </citation>
    <scope>NUCLEOTIDE SEQUENCE [LARGE SCALE GENOMIC DNA]</scope>
    <source>
        <strain evidence="4 5">DSM 15114</strain>
    </source>
</reference>
<dbReference type="Proteomes" id="UP000434582">
    <property type="component" value="Unassembled WGS sequence"/>
</dbReference>
<dbReference type="SUPFAM" id="SSF53474">
    <property type="entry name" value="alpha/beta-Hydrolases"/>
    <property type="match status" value="1"/>
</dbReference>
<evidence type="ECO:0000313" key="4">
    <source>
        <dbReference type="EMBL" id="MQX35677.1"/>
    </source>
</evidence>
<evidence type="ECO:0000256" key="1">
    <source>
        <dbReference type="ARBA" id="ARBA00022801"/>
    </source>
</evidence>
<gene>
    <name evidence="4" type="ORF">GHC57_04010</name>
</gene>
<dbReference type="PANTHER" id="PTHR22946:SF9">
    <property type="entry name" value="POLYKETIDE TRANSFERASE AF380"/>
    <property type="match status" value="1"/>
</dbReference>
<evidence type="ECO:0000313" key="5">
    <source>
        <dbReference type="Proteomes" id="UP000434582"/>
    </source>
</evidence>
<organism evidence="4 5">
    <name type="scientific">Roseospira navarrensis</name>
    <dbReference type="NCBI Taxonomy" id="140058"/>
    <lineage>
        <taxon>Bacteria</taxon>
        <taxon>Pseudomonadati</taxon>
        <taxon>Pseudomonadota</taxon>
        <taxon>Alphaproteobacteria</taxon>
        <taxon>Rhodospirillales</taxon>
        <taxon>Rhodospirillaceae</taxon>
        <taxon>Roseospira</taxon>
    </lineage>
</organism>
<dbReference type="PANTHER" id="PTHR22946">
    <property type="entry name" value="DIENELACTONE HYDROLASE DOMAIN-CONTAINING PROTEIN-RELATED"/>
    <property type="match status" value="1"/>
</dbReference>
<proteinExistence type="predicted"/>
<dbReference type="InterPro" id="IPR050261">
    <property type="entry name" value="FrsA_esterase"/>
</dbReference>
<keyword evidence="1 4" id="KW-0378">Hydrolase</keyword>
<evidence type="ECO:0000259" key="3">
    <source>
        <dbReference type="Pfam" id="PF00326"/>
    </source>
</evidence>
<name>A0A7X2D3J5_9PROT</name>
<evidence type="ECO:0000256" key="2">
    <source>
        <dbReference type="SAM" id="MobiDB-lite"/>
    </source>
</evidence>
<accession>A0A7X2D3J5</accession>